<dbReference type="OrthoDB" id="10658841at2759"/>
<reference evidence="2 3" key="1">
    <citation type="journal article" date="2018" name="Proc. R. Soc. B">
        <title>A non-coding region near Follistatin controls head colour polymorphism in the Gouldian finch.</title>
        <authorList>
            <person name="Toomey M.B."/>
            <person name="Marques C.I."/>
            <person name="Andrade P."/>
            <person name="Araujo P.M."/>
            <person name="Sabatino S."/>
            <person name="Gazda M.A."/>
            <person name="Afonso S."/>
            <person name="Lopes R.J."/>
            <person name="Corbo J.C."/>
            <person name="Carneiro M."/>
        </authorList>
    </citation>
    <scope>NUCLEOTIDE SEQUENCE [LARGE SCALE GENOMIC DNA]</scope>
    <source>
        <strain evidence="2">Red01</strain>
        <tissue evidence="2">Muscle</tissue>
    </source>
</reference>
<organism evidence="2 3">
    <name type="scientific">Chloebia gouldiae</name>
    <name type="common">Gouldian finch</name>
    <name type="synonym">Erythrura gouldiae</name>
    <dbReference type="NCBI Taxonomy" id="44316"/>
    <lineage>
        <taxon>Eukaryota</taxon>
        <taxon>Metazoa</taxon>
        <taxon>Chordata</taxon>
        <taxon>Craniata</taxon>
        <taxon>Vertebrata</taxon>
        <taxon>Euteleostomi</taxon>
        <taxon>Archelosauria</taxon>
        <taxon>Archosauria</taxon>
        <taxon>Dinosauria</taxon>
        <taxon>Saurischia</taxon>
        <taxon>Theropoda</taxon>
        <taxon>Coelurosauria</taxon>
        <taxon>Aves</taxon>
        <taxon>Neognathae</taxon>
        <taxon>Neoaves</taxon>
        <taxon>Telluraves</taxon>
        <taxon>Australaves</taxon>
        <taxon>Passeriformes</taxon>
        <taxon>Passeroidea</taxon>
        <taxon>Passeridae</taxon>
        <taxon>Chloebia</taxon>
    </lineage>
</organism>
<sequence>MERGLLPPYRLPSVPNLKLHQHEEVHAVQLIFVKLRNESTSSSISIGSHLHQHFVAAGYQGTWFHSATEPADALSIGVPAVDIHKVLETSAKLQPQILRHSHEVAKPYCRILHVLSTAQEAIALKAEVCWWSFLPGNFKQNPASFVLLLLPVRKALKNMVLFSVVLFVISPSSWQMKTEHSHSHRAMQFFYGPTPTTQEPTAWELLLQIILVYLLKRHLTLPEMTYQQNCGWQRFKEHEQFCHGRFLHRTSMKGTWLFHRCVSLRFHSFFRTWWVWSEGHQSEGDRPKHLQAKGHWHWWSLSRGSPAWSVLLAEVCNVEEPPDDHSEADGGGSQGCLEELSQPILHVVHLVVDAEEGEDVEKLMAVPHDVEEPRLDPLGDFADVEEGGHQQPE</sequence>
<proteinExistence type="predicted"/>
<keyword evidence="3" id="KW-1185">Reference proteome</keyword>
<protein>
    <submittedName>
        <fullName evidence="2">Uncharacterized protein</fullName>
    </submittedName>
</protein>
<evidence type="ECO:0000313" key="2">
    <source>
        <dbReference type="EMBL" id="RLV99127.1"/>
    </source>
</evidence>
<dbReference type="AlphaFoldDB" id="A0A3L8SAC4"/>
<evidence type="ECO:0000256" key="1">
    <source>
        <dbReference type="SAM" id="MobiDB-lite"/>
    </source>
</evidence>
<feature type="region of interest" description="Disordered" evidence="1">
    <location>
        <begin position="367"/>
        <end position="393"/>
    </location>
</feature>
<gene>
    <name evidence="2" type="ORF">DV515_00010092</name>
</gene>
<dbReference type="Proteomes" id="UP000276834">
    <property type="component" value="Unassembled WGS sequence"/>
</dbReference>
<dbReference type="EMBL" id="QUSF01000034">
    <property type="protein sequence ID" value="RLV99127.1"/>
    <property type="molecule type" value="Genomic_DNA"/>
</dbReference>
<accession>A0A3L8SAC4</accession>
<feature type="non-terminal residue" evidence="2">
    <location>
        <position position="393"/>
    </location>
</feature>
<name>A0A3L8SAC4_CHLGU</name>
<feature type="compositionally biased region" description="Basic and acidic residues" evidence="1">
    <location>
        <begin position="368"/>
        <end position="377"/>
    </location>
</feature>
<evidence type="ECO:0000313" key="3">
    <source>
        <dbReference type="Proteomes" id="UP000276834"/>
    </source>
</evidence>
<comment type="caution">
    <text evidence="2">The sequence shown here is derived from an EMBL/GenBank/DDBJ whole genome shotgun (WGS) entry which is preliminary data.</text>
</comment>